<protein>
    <recommendedName>
        <fullName evidence="3">SAM domain-containing protein</fullName>
    </recommendedName>
</protein>
<dbReference type="Gene3D" id="1.10.150.50">
    <property type="entry name" value="Transcription Factor, Ets-1"/>
    <property type="match status" value="1"/>
</dbReference>
<evidence type="ECO:0000313" key="1">
    <source>
        <dbReference type="EMBL" id="RIA91692.1"/>
    </source>
</evidence>
<gene>
    <name evidence="1" type="ORF">C1645_821721</name>
</gene>
<dbReference type="OrthoDB" id="2156052at2759"/>
<dbReference type="SUPFAM" id="SSF47769">
    <property type="entry name" value="SAM/Pointed domain"/>
    <property type="match status" value="1"/>
</dbReference>
<comment type="caution">
    <text evidence="1">The sequence shown here is derived from an EMBL/GenBank/DDBJ whole genome shotgun (WGS) entry which is preliminary data.</text>
</comment>
<name>A0A397T1K2_9GLOM</name>
<dbReference type="STRING" id="658196.A0A397T1K2"/>
<dbReference type="AlphaFoldDB" id="A0A397T1K2"/>
<evidence type="ECO:0000313" key="2">
    <source>
        <dbReference type="Proteomes" id="UP000265703"/>
    </source>
</evidence>
<dbReference type="EMBL" id="QKYT01000145">
    <property type="protein sequence ID" value="RIA91692.1"/>
    <property type="molecule type" value="Genomic_DNA"/>
</dbReference>
<evidence type="ECO:0008006" key="3">
    <source>
        <dbReference type="Google" id="ProtNLM"/>
    </source>
</evidence>
<keyword evidence="2" id="KW-1185">Reference proteome</keyword>
<accession>A0A397T1K2</accession>
<sequence length="348" mass="40283">MTTITNIPSFKTIKGWSVVDVIKFLESNNDYFFLNDIEFRNIENSGLNGSAFLNTNEDKLVTVIGLRLGPAKNIARIIAQINNQKLLNLDEYLLYTIPYIPYGINSKSSIKVSGDPPIEVKLWDEFFNNVNSHTFDHEKKFQKPTFITNFINICEEIVQLAFNINICMLLNRVIQDVQFALRSTSSTGNSGYCCHLKIDNKLLFTIEIKGFNILITNQQKISDLFNDKEDSKLVPKVRQIIQQFYNYMVENKTKYGVLSTYNDHWFVKRECGILYISETVKYSLTHPSVLKSYAYLVELAKNDTYSSDLKIIEKADDFPYSFQKLRHDDHDNYDDFSSSHNPSKESKQ</sequence>
<reference evidence="1 2" key="1">
    <citation type="submission" date="2018-06" db="EMBL/GenBank/DDBJ databases">
        <title>Comparative genomics reveals the genomic features of Rhizophagus irregularis, R. cerebriforme, R. diaphanum and Gigaspora rosea, and their symbiotic lifestyle signature.</title>
        <authorList>
            <person name="Morin E."/>
            <person name="San Clemente H."/>
            <person name="Chen E.C.H."/>
            <person name="De La Providencia I."/>
            <person name="Hainaut M."/>
            <person name="Kuo A."/>
            <person name="Kohler A."/>
            <person name="Murat C."/>
            <person name="Tang N."/>
            <person name="Roy S."/>
            <person name="Loubradou J."/>
            <person name="Henrissat B."/>
            <person name="Grigoriev I.V."/>
            <person name="Corradi N."/>
            <person name="Roux C."/>
            <person name="Martin F.M."/>
        </authorList>
    </citation>
    <scope>NUCLEOTIDE SEQUENCE [LARGE SCALE GENOMIC DNA]</scope>
    <source>
        <strain evidence="1 2">DAOM 227022</strain>
    </source>
</reference>
<proteinExistence type="predicted"/>
<organism evidence="1 2">
    <name type="scientific">Glomus cerebriforme</name>
    <dbReference type="NCBI Taxonomy" id="658196"/>
    <lineage>
        <taxon>Eukaryota</taxon>
        <taxon>Fungi</taxon>
        <taxon>Fungi incertae sedis</taxon>
        <taxon>Mucoromycota</taxon>
        <taxon>Glomeromycotina</taxon>
        <taxon>Glomeromycetes</taxon>
        <taxon>Glomerales</taxon>
        <taxon>Glomeraceae</taxon>
        <taxon>Glomus</taxon>
    </lineage>
</organism>
<dbReference type="Proteomes" id="UP000265703">
    <property type="component" value="Unassembled WGS sequence"/>
</dbReference>
<dbReference type="InterPro" id="IPR013761">
    <property type="entry name" value="SAM/pointed_sf"/>
</dbReference>